<dbReference type="KEGG" id="tra:Trad_2641"/>
<gene>
    <name evidence="1" type="ordered locus">Trad_2641</name>
</gene>
<evidence type="ECO:0000313" key="2">
    <source>
        <dbReference type="Proteomes" id="UP000000379"/>
    </source>
</evidence>
<dbReference type="AlphaFoldDB" id="D7CUG2"/>
<dbReference type="HOGENOM" id="CLU_2290457_0_0_0"/>
<organism evidence="1 2">
    <name type="scientific">Truepera radiovictrix (strain DSM 17093 / CIP 108686 / LMG 22925 / RQ-24)</name>
    <dbReference type="NCBI Taxonomy" id="649638"/>
    <lineage>
        <taxon>Bacteria</taxon>
        <taxon>Thermotogati</taxon>
        <taxon>Deinococcota</taxon>
        <taxon>Deinococci</taxon>
        <taxon>Trueperales</taxon>
        <taxon>Trueperaceae</taxon>
        <taxon>Truepera</taxon>
    </lineage>
</organism>
<dbReference type="STRING" id="649638.Trad_2641"/>
<protein>
    <submittedName>
        <fullName evidence="1">Uncharacterized protein</fullName>
    </submittedName>
</protein>
<proteinExistence type="predicted"/>
<dbReference type="EMBL" id="CP002049">
    <property type="protein sequence ID" value="ADI15747.1"/>
    <property type="molecule type" value="Genomic_DNA"/>
</dbReference>
<dbReference type="Proteomes" id="UP000000379">
    <property type="component" value="Chromosome"/>
</dbReference>
<name>D7CUG2_TRURR</name>
<reference evidence="1 2" key="2">
    <citation type="journal article" date="2011" name="Stand. Genomic Sci.">
        <title>Complete genome sequence of Truepera radiovictrix type strain (RQ-24).</title>
        <authorList>
            <person name="Ivanova N."/>
            <person name="Rohde C."/>
            <person name="Munk C."/>
            <person name="Nolan M."/>
            <person name="Lucas S."/>
            <person name="Del Rio T.G."/>
            <person name="Tice H."/>
            <person name="Deshpande S."/>
            <person name="Cheng J.F."/>
            <person name="Tapia R."/>
            <person name="Han C."/>
            <person name="Goodwin L."/>
            <person name="Pitluck S."/>
            <person name="Liolios K."/>
            <person name="Mavromatis K."/>
            <person name="Mikhailova N."/>
            <person name="Pati A."/>
            <person name="Chen A."/>
            <person name="Palaniappan K."/>
            <person name="Land M."/>
            <person name="Hauser L."/>
            <person name="Chang Y.J."/>
            <person name="Jeffries C.D."/>
            <person name="Brambilla E."/>
            <person name="Rohde M."/>
            <person name="Goker M."/>
            <person name="Tindall B.J."/>
            <person name="Woyke T."/>
            <person name="Bristow J."/>
            <person name="Eisen J.A."/>
            <person name="Markowitz V."/>
            <person name="Hugenholtz P."/>
            <person name="Kyrpides N.C."/>
            <person name="Klenk H.P."/>
            <person name="Lapidus A."/>
        </authorList>
    </citation>
    <scope>NUCLEOTIDE SEQUENCE [LARGE SCALE GENOMIC DNA]</scope>
    <source>
        <strain evidence="2">DSM 17093 / CIP 108686 / LMG 22925 / RQ-24</strain>
    </source>
</reference>
<reference evidence="2" key="1">
    <citation type="submission" date="2010-05" db="EMBL/GenBank/DDBJ databases">
        <title>The complete genome of Truepera radiovictris DSM 17093.</title>
        <authorList>
            <consortium name="US DOE Joint Genome Institute (JGI-PGF)"/>
            <person name="Lucas S."/>
            <person name="Copeland A."/>
            <person name="Lapidus A."/>
            <person name="Glavina del Rio T."/>
            <person name="Dalin E."/>
            <person name="Tice H."/>
            <person name="Bruce D."/>
            <person name="Goodwin L."/>
            <person name="Pitluck S."/>
            <person name="Kyrpides N."/>
            <person name="Mavromatis K."/>
            <person name="Ovchinnikova G."/>
            <person name="Munk A.C."/>
            <person name="Detter J.C."/>
            <person name="Han C."/>
            <person name="Tapia R."/>
            <person name="Land M."/>
            <person name="Hauser L."/>
            <person name="Markowitz V."/>
            <person name="Cheng J.-F."/>
            <person name="Hugenholtz P."/>
            <person name="Woyke T."/>
            <person name="Wu D."/>
            <person name="Tindall B."/>
            <person name="Pomrenke H.G."/>
            <person name="Brambilla E."/>
            <person name="Klenk H.-P."/>
            <person name="Eisen J.A."/>
        </authorList>
    </citation>
    <scope>NUCLEOTIDE SEQUENCE [LARGE SCALE GENOMIC DNA]</scope>
    <source>
        <strain evidence="2">DSM 17093 / CIP 108686 / LMG 22925 / RQ-24</strain>
    </source>
</reference>
<accession>D7CUG2</accession>
<sequence>MGLIATHVRRIYGVVRLGDLHLGMADAQSYTSEELLAMWQSFQLNQQPMCPACGEAVELELSGDPAESGADTAEFRAHCTGCGREGRDKPGEHGDVQAWLD</sequence>
<keyword evidence="2" id="KW-1185">Reference proteome</keyword>
<evidence type="ECO:0000313" key="1">
    <source>
        <dbReference type="EMBL" id="ADI15747.1"/>
    </source>
</evidence>